<feature type="region of interest" description="Disordered" evidence="2">
    <location>
        <begin position="767"/>
        <end position="848"/>
    </location>
</feature>
<sequence length="1222" mass="134964">MLRPPGYNEHEEWGHPFSSPTDLPAFSLSPPAVPPEVEYIPQNLLHRAVSSDSEVSGGISNFSDHDPRHGGVRSDYRAYNLVTSLAASRIDAADPEGMPLLEFEDTEDEEEDAGEAQQKGKGGMGPLPALVPPVSAGGHGGSGPLSQGRSSPQMPPAAHQAQAQGRPYTTHIFLPAPPPSLVSGRRRTRESHMFSQIDRERVGSSPSGQRDRGSTGSVLSRGRTGTLQQEKQSLAFWEKAVDPARFRRLCAQMEKALGEAAESQLLSKKLGPLSGDEDDWELMGSAVNTMGKGFGISMISGLVRARSRARIRATAAQEELREQMHEARRPTRRERDRGGDMDDRQESSSRRGRAGGRSFACFADGAISHDAERVAELLQLYEDRVADANRQQRLLERQRAIREARLLQAAGKGGTSPEGGGELQNSQAAAPKRRRASVLGAPMSEKQMKKAKMKERLTIINKTLEAGGLEDGAMPLTKQIPHSVFEAAVVGEGDREDARAAAGERLAGRRGRGGKKGRGVGQDNSAFQRGSTLVFAIKAYHMTVRSIRMIVLRHFYKMVDVPDALAQLCCDTVTSRVRENRVVRQYFFINMLDSKRLLRKVFDNNDSGQAFSASEILAQQKTAADWANNMETRSRDRILRAPSALSFTSNPVLVDFYNFNLQKLLPDLYGSSDPTQPKLRPIVLDRNSRQSFPAKEAQKPQPHTEPPVQVQPFPTTNSRPFSPRAEVWEKDKKRVKELESNLRRLARGHTRTMNEIKEGNRKGSFAASILQGTPTPPPQPTSLQQQFARRSSKVSLASQASMMTEAAEDRDDSNVPSESGGGGAHVNLSRERRLPSRSAMSRQGSAMSVEFEGFEGGVRVASQRRGQGRNDSTNIEPIIAVPKEFKRRRKRTTTVCLNDKLARLRKEIEASAVEIEKRKQEDLALATSVEQTAPQPQPKRKNKRSNTGTRFNIPDSVREAREKDPIPPSASSDLYSHAATPRKVSANRQAKAAKKPADNLAEAAAAAAAAVTAVSPRRSSLAGAEVSLALTKSFTSANILSRQATSLGLKRNSTQFLPEQAPDLTYLVGPTLMMLEEYRVWREARNQFIRQHIQASFVAYHEEMKMYMRHLAKTLELLKKWRWHCTRMGTHEAARRNWPEMPEVPMAPKSRLLSWDEPTARMYMDPFIQLAVTHAPLFSSFLQKKGLKKPPGMNAIGRPQAGEGGGAILRQGTRNLVVDESN</sequence>
<dbReference type="VEuPathDB" id="CryptoDB:Cvel_1109"/>
<feature type="region of interest" description="Disordered" evidence="2">
    <location>
        <begin position="410"/>
        <end position="437"/>
    </location>
</feature>
<feature type="region of interest" description="Disordered" evidence="2">
    <location>
        <begin position="316"/>
        <end position="355"/>
    </location>
</feature>
<feature type="compositionally biased region" description="Low complexity" evidence="2">
    <location>
        <begin position="156"/>
        <end position="167"/>
    </location>
</feature>
<gene>
    <name evidence="3" type="ORF">Cvel_1109.t2.CR2</name>
</gene>
<accession>A0A0K6S9A2</accession>
<proteinExistence type="predicted"/>
<feature type="compositionally biased region" description="Acidic residues" evidence="2">
    <location>
        <begin position="105"/>
        <end position="114"/>
    </location>
</feature>
<keyword evidence="1" id="KW-0175">Coiled coil</keyword>
<dbReference type="AlphaFoldDB" id="A0A0K6S9A2"/>
<feature type="compositionally biased region" description="Basic and acidic residues" evidence="2">
    <location>
        <begin position="318"/>
        <end position="349"/>
    </location>
</feature>
<dbReference type="EMBL" id="CDMZ01002938">
    <property type="protein sequence ID" value="CUC10189.1"/>
    <property type="molecule type" value="Genomic_DNA"/>
</dbReference>
<feature type="region of interest" description="Disordered" evidence="2">
    <location>
        <begin position="503"/>
        <end position="523"/>
    </location>
</feature>
<feature type="region of interest" description="Disordered" evidence="2">
    <location>
        <begin position="691"/>
        <end position="722"/>
    </location>
</feature>
<protein>
    <submittedName>
        <fullName evidence="3">Uncharacterized protein</fullName>
    </submittedName>
</protein>
<evidence type="ECO:0000313" key="3">
    <source>
        <dbReference type="EMBL" id="CUC10189.1"/>
    </source>
</evidence>
<feature type="compositionally biased region" description="Basic residues" evidence="2">
    <location>
        <begin position="508"/>
        <end position="518"/>
    </location>
</feature>
<evidence type="ECO:0000256" key="2">
    <source>
        <dbReference type="SAM" id="MobiDB-lite"/>
    </source>
</evidence>
<feature type="compositionally biased region" description="Gly residues" evidence="2">
    <location>
        <begin position="411"/>
        <end position="422"/>
    </location>
</feature>
<feature type="compositionally biased region" description="Basic and acidic residues" evidence="2">
    <location>
        <begin position="956"/>
        <end position="965"/>
    </location>
</feature>
<reference evidence="3" key="1">
    <citation type="submission" date="2014-11" db="EMBL/GenBank/DDBJ databases">
        <title>Molecular phylogeny of cliff fern family Woodsiaceae with morphological implications.</title>
        <authorList>
            <person name="Shao Y.-Z."/>
            <person name="Wei R."/>
            <person name="Zhang X.-C."/>
        </authorList>
    </citation>
    <scope>NUCLEOTIDE SEQUENCE</scope>
</reference>
<feature type="region of interest" description="Disordered" evidence="2">
    <location>
        <begin position="1"/>
        <end position="34"/>
    </location>
</feature>
<organism evidence="3">
    <name type="scientific">Chromera velia CCMP2878</name>
    <dbReference type="NCBI Taxonomy" id="1169474"/>
    <lineage>
        <taxon>Eukaryota</taxon>
        <taxon>Sar</taxon>
        <taxon>Alveolata</taxon>
        <taxon>Colpodellida</taxon>
        <taxon>Chromeraceae</taxon>
        <taxon>Chromera</taxon>
    </lineage>
</organism>
<feature type="compositionally biased region" description="Polar residues" evidence="2">
    <location>
        <begin position="787"/>
        <end position="802"/>
    </location>
</feature>
<feature type="compositionally biased region" description="Polar residues" evidence="2">
    <location>
        <begin position="204"/>
        <end position="230"/>
    </location>
</feature>
<feature type="coiled-coil region" evidence="1">
    <location>
        <begin position="371"/>
        <end position="398"/>
    </location>
</feature>
<feature type="region of interest" description="Disordered" evidence="2">
    <location>
        <begin position="927"/>
        <end position="993"/>
    </location>
</feature>
<feature type="region of interest" description="Disordered" evidence="2">
    <location>
        <begin position="105"/>
        <end position="230"/>
    </location>
</feature>
<name>A0A0K6S9A2_9ALVE</name>
<evidence type="ECO:0000256" key="1">
    <source>
        <dbReference type="SAM" id="Coils"/>
    </source>
</evidence>